<evidence type="ECO:0000313" key="2">
    <source>
        <dbReference type="EMBL" id="RON24855.1"/>
    </source>
</evidence>
<reference evidence="2 3" key="1">
    <citation type="submission" date="2016-10" db="EMBL/GenBank/DDBJ databases">
        <title>Comparative genome analysis of multiple Pseudomonas spp. focuses on biocontrol and plant growth promoting traits.</title>
        <authorList>
            <person name="Tao X.-Y."/>
            <person name="Taylor C.G."/>
        </authorList>
    </citation>
    <scope>NUCLEOTIDE SEQUENCE [LARGE SCALE GENOMIC DNA]</scope>
    <source>
        <strain evidence="2 3">38D7</strain>
    </source>
</reference>
<organism evidence="2 3">
    <name type="scientific">Pseudomonas brassicacearum</name>
    <dbReference type="NCBI Taxonomy" id="930166"/>
    <lineage>
        <taxon>Bacteria</taxon>
        <taxon>Pseudomonadati</taxon>
        <taxon>Pseudomonadota</taxon>
        <taxon>Gammaproteobacteria</taxon>
        <taxon>Pseudomonadales</taxon>
        <taxon>Pseudomonadaceae</taxon>
        <taxon>Pseudomonas</taxon>
    </lineage>
</organism>
<evidence type="ECO:0000259" key="1">
    <source>
        <dbReference type="Pfam" id="PF02627"/>
    </source>
</evidence>
<dbReference type="InterPro" id="IPR003779">
    <property type="entry name" value="CMD-like"/>
</dbReference>
<sequence length="266" mass="28454">MDRREFLESSALGLGGLAIAGAMVTSAPAEAAGESSQTSAIDTVRKWDPAKAEAYLKVNTNPWTNGILDIKSIELICVGLNAACTNLQPEPTRRHIRAALQAGATRNEIQLVIEGAAFMAIHACSLGAPILLEEGKAAGKAPTVKNVATPSADMMKEKGLWNTAWDPFFNLDPLWTDQFFAAVGGIYDGKTLQPKFVELLSIALDASVTHMYAPGTRRHIKGALALGATMEEIMETLKIATSFGQESINMAIPILAEELAAFEKKK</sequence>
<dbReference type="Proteomes" id="UP000285636">
    <property type="component" value="Unassembled WGS sequence"/>
</dbReference>
<gene>
    <name evidence="2" type="ORF">BK660_04080</name>
</gene>
<feature type="domain" description="Carboxymuconolactone decarboxylase-like" evidence="1">
    <location>
        <begin position="52"/>
        <end position="120"/>
    </location>
</feature>
<name>A0A423IHG2_9PSED</name>
<dbReference type="EMBL" id="MOBK01000001">
    <property type="protein sequence ID" value="RON24855.1"/>
    <property type="molecule type" value="Genomic_DNA"/>
</dbReference>
<dbReference type="InterPro" id="IPR006311">
    <property type="entry name" value="TAT_signal"/>
</dbReference>
<dbReference type="Gene3D" id="1.20.1290.10">
    <property type="entry name" value="AhpD-like"/>
    <property type="match status" value="1"/>
</dbReference>
<comment type="caution">
    <text evidence="2">The sequence shown here is derived from an EMBL/GenBank/DDBJ whole genome shotgun (WGS) entry which is preliminary data.</text>
</comment>
<dbReference type="RefSeq" id="WP_185044963.1">
    <property type="nucleotide sequence ID" value="NZ_MOBK01000001.1"/>
</dbReference>
<proteinExistence type="predicted"/>
<dbReference type="SUPFAM" id="SSF69118">
    <property type="entry name" value="AhpD-like"/>
    <property type="match status" value="1"/>
</dbReference>
<dbReference type="Pfam" id="PF02627">
    <property type="entry name" value="CMD"/>
    <property type="match status" value="2"/>
</dbReference>
<dbReference type="AlphaFoldDB" id="A0A423IHG2"/>
<dbReference type="PROSITE" id="PS51318">
    <property type="entry name" value="TAT"/>
    <property type="match status" value="1"/>
</dbReference>
<dbReference type="GO" id="GO:0051920">
    <property type="term" value="F:peroxiredoxin activity"/>
    <property type="evidence" value="ECO:0007669"/>
    <property type="project" value="InterPro"/>
</dbReference>
<protein>
    <recommendedName>
        <fullName evidence="1">Carboxymuconolactone decarboxylase-like domain-containing protein</fullName>
    </recommendedName>
</protein>
<accession>A0A423IHG2</accession>
<feature type="domain" description="Carboxymuconolactone decarboxylase-like" evidence="1">
    <location>
        <begin position="175"/>
        <end position="245"/>
    </location>
</feature>
<evidence type="ECO:0000313" key="3">
    <source>
        <dbReference type="Proteomes" id="UP000285636"/>
    </source>
</evidence>
<dbReference type="PANTHER" id="PTHR33930:SF2">
    <property type="entry name" value="BLR3452 PROTEIN"/>
    <property type="match status" value="1"/>
</dbReference>
<dbReference type="InterPro" id="IPR029032">
    <property type="entry name" value="AhpD-like"/>
</dbReference>
<dbReference type="PANTHER" id="PTHR33930">
    <property type="entry name" value="ALKYL HYDROPEROXIDE REDUCTASE AHPD"/>
    <property type="match status" value="1"/>
</dbReference>